<dbReference type="AlphaFoldDB" id="A0A9W6G5S6"/>
<dbReference type="InterPro" id="IPR025851">
    <property type="entry name" value="SUKH-4"/>
</dbReference>
<evidence type="ECO:0000313" key="2">
    <source>
        <dbReference type="Proteomes" id="UP001144313"/>
    </source>
</evidence>
<name>A0A9W6G5S6_9ACTN</name>
<dbReference type="EMBL" id="BSDT01000001">
    <property type="protein sequence ID" value="GLI40793.1"/>
    <property type="molecule type" value="Genomic_DNA"/>
</dbReference>
<protein>
    <recommendedName>
        <fullName evidence="3">SUKH-4 immunity protein of toxin-antitoxin system</fullName>
    </recommendedName>
</protein>
<keyword evidence="2" id="KW-1185">Reference proteome</keyword>
<evidence type="ECO:0000313" key="1">
    <source>
        <dbReference type="EMBL" id="GLI40793.1"/>
    </source>
</evidence>
<organism evidence="1 2">
    <name type="scientific">Glycomyces algeriensis</name>
    <dbReference type="NCBI Taxonomy" id="256037"/>
    <lineage>
        <taxon>Bacteria</taxon>
        <taxon>Bacillati</taxon>
        <taxon>Actinomycetota</taxon>
        <taxon>Actinomycetes</taxon>
        <taxon>Glycomycetales</taxon>
        <taxon>Glycomycetaceae</taxon>
        <taxon>Glycomyces</taxon>
    </lineage>
</organism>
<proteinExistence type="predicted"/>
<accession>A0A9W6G5S6</accession>
<dbReference type="Pfam" id="PF14435">
    <property type="entry name" value="SUKH-4"/>
    <property type="match status" value="1"/>
</dbReference>
<gene>
    <name evidence="1" type="ORF">GALLR39Z86_06430</name>
</gene>
<evidence type="ECO:0008006" key="3">
    <source>
        <dbReference type="Google" id="ProtNLM"/>
    </source>
</evidence>
<comment type="caution">
    <text evidence="1">The sequence shown here is derived from an EMBL/GenBank/DDBJ whole genome shotgun (WGS) entry which is preliminary data.</text>
</comment>
<sequence>MPSAAEYLAAWGPENNVPYPRKLWMEVLPAPAASYPSIDFIPLDMSEVFTAYLEGEVELYDQVEVRITDVKPYRLMLIGTVPANRDMWFVFNAESGEVMLLDIEAPTIEPVNSSLAAFVDFLYHLGIFIDWDNGTPGRAPRAVELKRQLNEIDPPAFADPESWWSAVIDQLKSGG</sequence>
<reference evidence="1" key="1">
    <citation type="submission" date="2022-12" db="EMBL/GenBank/DDBJ databases">
        <title>Reference genome sequencing for broad-spectrum identification of bacterial and archaeal isolates by mass spectrometry.</title>
        <authorList>
            <person name="Sekiguchi Y."/>
            <person name="Tourlousse D.M."/>
        </authorList>
    </citation>
    <scope>NUCLEOTIDE SEQUENCE</scope>
    <source>
        <strain evidence="1">LLR39Z86</strain>
    </source>
</reference>
<dbReference type="Proteomes" id="UP001144313">
    <property type="component" value="Unassembled WGS sequence"/>
</dbReference>